<dbReference type="GO" id="GO:0008236">
    <property type="term" value="F:serine-type peptidase activity"/>
    <property type="evidence" value="ECO:0007669"/>
    <property type="project" value="InterPro"/>
</dbReference>
<feature type="signal peptide" evidence="1">
    <location>
        <begin position="1"/>
        <end position="22"/>
    </location>
</feature>
<protein>
    <recommendedName>
        <fullName evidence="2">Tail specific protease domain-containing protein</fullName>
    </recommendedName>
</protein>
<dbReference type="CDD" id="cd06567">
    <property type="entry name" value="Peptidase_S41"/>
    <property type="match status" value="1"/>
</dbReference>
<dbReference type="AlphaFoldDB" id="A0A557S7R3"/>
<dbReference type="Pfam" id="PF03572">
    <property type="entry name" value="Peptidase_S41"/>
    <property type="match status" value="1"/>
</dbReference>
<dbReference type="SMART" id="SM00245">
    <property type="entry name" value="TSPc"/>
    <property type="match status" value="1"/>
</dbReference>
<dbReference type="GO" id="GO:0006508">
    <property type="term" value="P:proteolysis"/>
    <property type="evidence" value="ECO:0007669"/>
    <property type="project" value="InterPro"/>
</dbReference>
<reference evidence="3 4" key="1">
    <citation type="submission" date="2019-07" db="EMBL/GenBank/DDBJ databases">
        <title>The pathways for chlorine oxyanion respiration interact through the shared metabolite chlorate.</title>
        <authorList>
            <person name="Barnum T.P."/>
            <person name="Cheng Y."/>
            <person name="Hill K.A."/>
            <person name="Lucas L.N."/>
            <person name="Carlson H.K."/>
            <person name="Coates J.D."/>
        </authorList>
    </citation>
    <scope>NUCLEOTIDE SEQUENCE [LARGE SCALE GENOMIC DNA]</scope>
    <source>
        <strain evidence="3 4">BK-1</strain>
    </source>
</reference>
<keyword evidence="1" id="KW-0732">Signal</keyword>
<evidence type="ECO:0000259" key="2">
    <source>
        <dbReference type="SMART" id="SM00245"/>
    </source>
</evidence>
<proteinExistence type="predicted"/>
<accession>A0A557S7R3</accession>
<organism evidence="3 4">
    <name type="scientific">Sedimenticola selenatireducens</name>
    <dbReference type="NCBI Taxonomy" id="191960"/>
    <lineage>
        <taxon>Bacteria</taxon>
        <taxon>Pseudomonadati</taxon>
        <taxon>Pseudomonadota</taxon>
        <taxon>Gammaproteobacteria</taxon>
        <taxon>Chromatiales</taxon>
        <taxon>Sedimenticolaceae</taxon>
        <taxon>Sedimenticola</taxon>
    </lineage>
</organism>
<sequence length="357" mass="39415">MKCKGISLILMGCFIWPAAVMASESTLVEEIRTILREQALNKPDESQLNALTSQNLKKGLKAIDPWADVIIKPDLLSDSSTAGIGGELYMDKGRPWVMPYANSPLTRAGIEDRIELYAVNDKLVEGVPLAEIAQLLTGNEGRVLGLKICRSGCDEPENLQIALEPIRKSSVEQVTVAGQTILRVRGFKVWETRFLLERSLATMDGFTPLILDLRDCQGGDLFEAMDVAALFLQGGKELAATVDRESRRRRYYSPYSIKVTKPLTLLVSRNTASAGEVFAGILQAQGRAVLAGKQTRGKCVSQTVRRLSDGSQLHFTNFEIELPDGIHCQDKGLQPDIELTEEEVRNDTLLMARLRGQ</sequence>
<dbReference type="SUPFAM" id="SSF50156">
    <property type="entry name" value="PDZ domain-like"/>
    <property type="match status" value="1"/>
</dbReference>
<dbReference type="OrthoDB" id="9812068at2"/>
<feature type="domain" description="Tail specific protease" evidence="2">
    <location>
        <begin position="141"/>
        <end position="340"/>
    </location>
</feature>
<dbReference type="PANTHER" id="PTHR32060">
    <property type="entry name" value="TAIL-SPECIFIC PROTEASE"/>
    <property type="match status" value="1"/>
</dbReference>
<dbReference type="GO" id="GO:0004175">
    <property type="term" value="F:endopeptidase activity"/>
    <property type="evidence" value="ECO:0007669"/>
    <property type="project" value="TreeGrafter"/>
</dbReference>
<evidence type="ECO:0000256" key="1">
    <source>
        <dbReference type="SAM" id="SignalP"/>
    </source>
</evidence>
<dbReference type="Gene3D" id="2.30.42.10">
    <property type="match status" value="1"/>
</dbReference>
<dbReference type="Gene3D" id="3.30.750.44">
    <property type="match status" value="1"/>
</dbReference>
<dbReference type="Proteomes" id="UP000316649">
    <property type="component" value="Unassembled WGS sequence"/>
</dbReference>
<evidence type="ECO:0000313" key="3">
    <source>
        <dbReference type="EMBL" id="TVO73433.1"/>
    </source>
</evidence>
<dbReference type="PANTHER" id="PTHR32060:SF22">
    <property type="entry name" value="CARBOXYL-TERMINAL-PROCESSING PEPTIDASE 3, CHLOROPLASTIC"/>
    <property type="match status" value="1"/>
</dbReference>
<dbReference type="EMBL" id="VMNH01000013">
    <property type="protein sequence ID" value="TVO73433.1"/>
    <property type="molecule type" value="Genomic_DNA"/>
</dbReference>
<dbReference type="InterPro" id="IPR029045">
    <property type="entry name" value="ClpP/crotonase-like_dom_sf"/>
</dbReference>
<comment type="caution">
    <text evidence="3">The sequence shown here is derived from an EMBL/GenBank/DDBJ whole genome shotgun (WGS) entry which is preliminary data.</text>
</comment>
<feature type="chain" id="PRO_5021957673" description="Tail specific protease domain-containing protein" evidence="1">
    <location>
        <begin position="23"/>
        <end position="357"/>
    </location>
</feature>
<name>A0A557S7R3_9GAMM</name>
<dbReference type="SUPFAM" id="SSF52096">
    <property type="entry name" value="ClpP/crotonase"/>
    <property type="match status" value="1"/>
</dbReference>
<keyword evidence="4" id="KW-1185">Reference proteome</keyword>
<dbReference type="GO" id="GO:0007165">
    <property type="term" value="P:signal transduction"/>
    <property type="evidence" value="ECO:0007669"/>
    <property type="project" value="TreeGrafter"/>
</dbReference>
<dbReference type="GO" id="GO:0030288">
    <property type="term" value="C:outer membrane-bounded periplasmic space"/>
    <property type="evidence" value="ECO:0007669"/>
    <property type="project" value="TreeGrafter"/>
</dbReference>
<gene>
    <name evidence="3" type="ORF">FHP88_11130</name>
</gene>
<dbReference type="InterPro" id="IPR036034">
    <property type="entry name" value="PDZ_sf"/>
</dbReference>
<evidence type="ECO:0000313" key="4">
    <source>
        <dbReference type="Proteomes" id="UP000316649"/>
    </source>
</evidence>
<dbReference type="Gene3D" id="3.90.226.10">
    <property type="entry name" value="2-enoyl-CoA Hydratase, Chain A, domain 1"/>
    <property type="match status" value="1"/>
</dbReference>
<dbReference type="InterPro" id="IPR005151">
    <property type="entry name" value="Tail-specific_protease"/>
</dbReference>